<sequence length="357" mass="40121">MHVALLANVAWLDEELASFQQLVVGLIDEQVRVAQVVPQHLPLEESIVFGERVLWPESKWWAVNVYRLWRMDTKLAELGVDLLHAMDGRLWLGAALLARKLELPVIFQANSHIDLRRLDRVTALLPAKQTAFIATTEPIAQAIRERLTEDHTVACVPPGAHVGEPVRVRQSDDEACAVISGNGRLDHRYHAMLEGLGEVIRRHPRTQFFFDGQGSDQHQIWKAARHHNLMSNLSMIPRRLGHRELLVRADMLLHPQPLGLSRGLTLQAMAHAVPVLAHEDPWLDYLVADESAFVMSSASGPDWAERINAMIEQPQEAESLGQRARSWIGEHRTASQAIAGTLEMYHRMAGHTIPFPG</sequence>
<dbReference type="PANTHER" id="PTHR12526">
    <property type="entry name" value="GLYCOSYLTRANSFERASE"/>
    <property type="match status" value="1"/>
</dbReference>
<comment type="caution">
    <text evidence="2">The sequence shown here is derived from an EMBL/GenBank/DDBJ whole genome shotgun (WGS) entry which is preliminary data.</text>
</comment>
<keyword evidence="2" id="KW-0328">Glycosyltransferase</keyword>
<dbReference type="RefSeq" id="WP_425347073.1">
    <property type="nucleotide sequence ID" value="NZ_JBGUBD010000016.1"/>
</dbReference>
<proteinExistence type="predicted"/>
<dbReference type="CDD" id="cd03801">
    <property type="entry name" value="GT4_PimA-like"/>
    <property type="match status" value="1"/>
</dbReference>
<dbReference type="Proteomes" id="UP001575105">
    <property type="component" value="Unassembled WGS sequence"/>
</dbReference>
<keyword evidence="3" id="KW-1185">Reference proteome</keyword>
<dbReference type="InterPro" id="IPR001296">
    <property type="entry name" value="Glyco_trans_1"/>
</dbReference>
<keyword evidence="2" id="KW-0808">Transferase</keyword>
<organism evidence="2 3">
    <name type="scientific">Natronomicrosphaera hydrolytica</name>
    <dbReference type="NCBI Taxonomy" id="3242702"/>
    <lineage>
        <taxon>Bacteria</taxon>
        <taxon>Pseudomonadati</taxon>
        <taxon>Planctomycetota</taxon>
        <taxon>Phycisphaerae</taxon>
        <taxon>Phycisphaerales</taxon>
        <taxon>Phycisphaeraceae</taxon>
        <taxon>Natronomicrosphaera</taxon>
    </lineage>
</organism>
<dbReference type="GO" id="GO:0016757">
    <property type="term" value="F:glycosyltransferase activity"/>
    <property type="evidence" value="ECO:0007669"/>
    <property type="project" value="UniProtKB-KW"/>
</dbReference>
<gene>
    <name evidence="2" type="ORF">ACERK3_17905</name>
</gene>
<reference evidence="2 3" key="1">
    <citation type="submission" date="2024-08" db="EMBL/GenBank/DDBJ databases">
        <title>Whole-genome sequencing of halo(alkali)philic microorganisms from hypersaline lakes.</title>
        <authorList>
            <person name="Sorokin D.Y."/>
            <person name="Merkel A.Y."/>
            <person name="Messina E."/>
            <person name="Yakimov M."/>
        </authorList>
    </citation>
    <scope>NUCLEOTIDE SEQUENCE [LARGE SCALE GENOMIC DNA]</scope>
    <source>
        <strain evidence="2 3">AB-hyl4</strain>
    </source>
</reference>
<evidence type="ECO:0000313" key="3">
    <source>
        <dbReference type="Proteomes" id="UP001575105"/>
    </source>
</evidence>
<evidence type="ECO:0000313" key="2">
    <source>
        <dbReference type="EMBL" id="MFA9480150.1"/>
    </source>
</evidence>
<protein>
    <submittedName>
        <fullName evidence="2">Glycosyltransferase family 4 protein</fullName>
        <ecNumber evidence="2">2.4.-.-</ecNumber>
    </submittedName>
</protein>
<dbReference type="EC" id="2.4.-.-" evidence="2"/>
<dbReference type="EMBL" id="JBGUBD010000016">
    <property type="protein sequence ID" value="MFA9480150.1"/>
    <property type="molecule type" value="Genomic_DNA"/>
</dbReference>
<evidence type="ECO:0000259" key="1">
    <source>
        <dbReference type="Pfam" id="PF00534"/>
    </source>
</evidence>
<name>A0ABV4U962_9BACT</name>
<dbReference type="Pfam" id="PF00534">
    <property type="entry name" value="Glycos_transf_1"/>
    <property type="match status" value="1"/>
</dbReference>
<accession>A0ABV4U962</accession>
<feature type="domain" description="Glycosyl transferase family 1" evidence="1">
    <location>
        <begin position="173"/>
        <end position="327"/>
    </location>
</feature>
<dbReference type="Gene3D" id="3.40.50.2000">
    <property type="entry name" value="Glycogen Phosphorylase B"/>
    <property type="match status" value="2"/>
</dbReference>
<dbReference type="SUPFAM" id="SSF53756">
    <property type="entry name" value="UDP-Glycosyltransferase/glycogen phosphorylase"/>
    <property type="match status" value="1"/>
</dbReference>